<accession>A0AAV8HU39</accession>
<dbReference type="InterPro" id="IPR000477">
    <property type="entry name" value="RT_dom"/>
</dbReference>
<feature type="domain" description="Reverse transcriptase" evidence="1">
    <location>
        <begin position="1"/>
        <end position="80"/>
    </location>
</feature>
<dbReference type="EMBL" id="JAMFTS010000001">
    <property type="protein sequence ID" value="KAJ4821069.1"/>
    <property type="molecule type" value="Genomic_DNA"/>
</dbReference>
<keyword evidence="2" id="KW-0695">RNA-directed DNA polymerase</keyword>
<evidence type="ECO:0000313" key="2">
    <source>
        <dbReference type="EMBL" id="KAJ4821069.1"/>
    </source>
</evidence>
<keyword evidence="3" id="KW-1185">Reference proteome</keyword>
<evidence type="ECO:0000313" key="3">
    <source>
        <dbReference type="Proteomes" id="UP001140206"/>
    </source>
</evidence>
<dbReference type="PANTHER" id="PTHR33116:SF78">
    <property type="entry name" value="OS12G0587133 PROTEIN"/>
    <property type="match status" value="1"/>
</dbReference>
<dbReference type="GO" id="GO:0003964">
    <property type="term" value="F:RNA-directed DNA polymerase activity"/>
    <property type="evidence" value="ECO:0007669"/>
    <property type="project" value="UniProtKB-KW"/>
</dbReference>
<dbReference type="AlphaFoldDB" id="A0AAV8HU39"/>
<organism evidence="2 3">
    <name type="scientific">Rhynchospora pubera</name>
    <dbReference type="NCBI Taxonomy" id="906938"/>
    <lineage>
        <taxon>Eukaryota</taxon>
        <taxon>Viridiplantae</taxon>
        <taxon>Streptophyta</taxon>
        <taxon>Embryophyta</taxon>
        <taxon>Tracheophyta</taxon>
        <taxon>Spermatophyta</taxon>
        <taxon>Magnoliopsida</taxon>
        <taxon>Liliopsida</taxon>
        <taxon>Poales</taxon>
        <taxon>Cyperaceae</taxon>
        <taxon>Cyperoideae</taxon>
        <taxon>Rhynchosporeae</taxon>
        <taxon>Rhynchospora</taxon>
    </lineage>
</organism>
<comment type="caution">
    <text evidence="2">The sequence shown here is derived from an EMBL/GenBank/DDBJ whole genome shotgun (WGS) entry which is preliminary data.</text>
</comment>
<dbReference type="PROSITE" id="PS50878">
    <property type="entry name" value="RT_POL"/>
    <property type="match status" value="1"/>
</dbReference>
<name>A0AAV8HU39_9POAL</name>
<evidence type="ECO:0000259" key="1">
    <source>
        <dbReference type="PROSITE" id="PS50878"/>
    </source>
</evidence>
<dbReference type="InterPro" id="IPR026960">
    <property type="entry name" value="RVT-Znf"/>
</dbReference>
<keyword evidence="2" id="KW-0548">Nucleotidyltransferase</keyword>
<keyword evidence="2" id="KW-0808">Transferase</keyword>
<dbReference type="Pfam" id="PF13966">
    <property type="entry name" value="zf-RVT"/>
    <property type="match status" value="1"/>
</dbReference>
<dbReference type="Proteomes" id="UP001140206">
    <property type="component" value="Chromosome 1"/>
</dbReference>
<reference evidence="2" key="1">
    <citation type="submission" date="2022-08" db="EMBL/GenBank/DDBJ databases">
        <authorList>
            <person name="Marques A."/>
        </authorList>
    </citation>
    <scope>NUCLEOTIDE SEQUENCE</scope>
    <source>
        <strain evidence="2">RhyPub2mFocal</strain>
        <tissue evidence="2">Leaves</tissue>
    </source>
</reference>
<dbReference type="PANTHER" id="PTHR33116">
    <property type="entry name" value="REVERSE TRANSCRIPTASE ZINC-BINDING DOMAIN-CONTAINING PROTEIN-RELATED-RELATED"/>
    <property type="match status" value="1"/>
</dbReference>
<sequence length="508" mass="57786">MFSSLFYADDALFFFKPQQQQAHLFKLVLNVFHKLSGLSLNSQKSDLVAMFCDAPTTQNHASILQCRMTSFPLTYLGLPLSDKQLCRADYDSLLARFQSKLEGWSSSLLSIAGRLVLINSCLSSLPVYFMSLFKLPTWVIKKIDSHRRNFLWHGAKQDGKKLVMVKWDTVTKPKVVGGLGIVDLKAFNMSLLTKWLWRWSQNHPSLWRKLAATLQGNCLSLGPLNSKLSPLLKSSEHLLQVGLVFDVNNGSSVLFWHHNWFSGILKFTYQELFSHALDPFLSVAAFAAQLSNPFLLFSPLLHNSQTAISQLHSLILDVSSLLQQLSPLAIDSNSWKLPGAKGYFSTNSVYHFIKTLPAPRSSLNPIWKFRIPPRFKIFLWQMLQNKIATLDNLQRRGWSLPNRCSLCLADCETVQHLFNQCPFSLDFFHCLSSTPTFMSLGNSSALFKDHLALLNGIFEDAAKDIVAISYFIIWRERCNRIFKDTSKIPSDLIPEVLVEWTALKKLYN</sequence>
<protein>
    <submittedName>
        <fullName evidence="2">RNA-directed DNA polymerase (Reverse transcriptase)-related family protein</fullName>
    </submittedName>
</protein>
<proteinExistence type="predicted"/>
<gene>
    <name evidence="2" type="ORF">LUZ62_033635</name>
</gene>